<keyword evidence="1" id="KW-0812">Transmembrane</keyword>
<evidence type="ECO:0000256" key="1">
    <source>
        <dbReference type="SAM" id="Phobius"/>
    </source>
</evidence>
<organism evidence="2 3">
    <name type="scientific">Candidatus Methylumidiphilus alinenensis</name>
    <dbReference type="NCBI Taxonomy" id="2202197"/>
    <lineage>
        <taxon>Bacteria</taxon>
        <taxon>Pseudomonadati</taxon>
        <taxon>Pseudomonadota</taxon>
        <taxon>Gammaproteobacteria</taxon>
        <taxon>Methylococcales</taxon>
        <taxon>Candidatus Methylumidiphilus</taxon>
    </lineage>
</organism>
<name>A0A2W4SMF7_9GAMM</name>
<dbReference type="EMBL" id="QJPH01000359">
    <property type="protein sequence ID" value="PZN76460.1"/>
    <property type="molecule type" value="Genomic_DNA"/>
</dbReference>
<comment type="caution">
    <text evidence="2">The sequence shown here is derived from an EMBL/GenBank/DDBJ whole genome shotgun (WGS) entry which is preliminary data.</text>
</comment>
<evidence type="ECO:0008006" key="4">
    <source>
        <dbReference type="Google" id="ProtNLM"/>
    </source>
</evidence>
<dbReference type="AlphaFoldDB" id="A0A2W4SMF7"/>
<evidence type="ECO:0000313" key="3">
    <source>
        <dbReference type="Proteomes" id="UP000249396"/>
    </source>
</evidence>
<reference evidence="2 3" key="1">
    <citation type="journal article" date="2018" name="Aquat. Microb. Ecol.">
        <title>Gammaproteobacterial methanotrophs dominate.</title>
        <authorList>
            <person name="Rissanen A.J."/>
            <person name="Saarenheimo J."/>
            <person name="Tiirola M."/>
            <person name="Peura S."/>
            <person name="Aalto S.L."/>
            <person name="Karvinen A."/>
            <person name="Nykanen H."/>
        </authorList>
    </citation>
    <scope>NUCLEOTIDE SEQUENCE [LARGE SCALE GENOMIC DNA]</scope>
    <source>
        <strain evidence="2">AMbin10</strain>
    </source>
</reference>
<dbReference type="Proteomes" id="UP000249396">
    <property type="component" value="Unassembled WGS sequence"/>
</dbReference>
<proteinExistence type="predicted"/>
<sequence>MQMNFTMVLGVVGSIASVVGLLLPVQSKHQKAIHLAYGLGMTLLASAAVWYWQENLRIHNVERAATKLLEQAASDVPTIGFNQAALAFLEKNKDLYPDSYARAQEICNVNKCLWMSMDDNHTVNNQQRQNQKNVCDALIGLIRGIGVLENSQ</sequence>
<gene>
    <name evidence="2" type="ORF">DM484_16630</name>
</gene>
<keyword evidence="1" id="KW-1133">Transmembrane helix</keyword>
<protein>
    <recommendedName>
        <fullName evidence="4">DUF4381 domain-containing protein</fullName>
    </recommendedName>
</protein>
<accession>A0A2W4SMF7</accession>
<feature type="transmembrane region" description="Helical" evidence="1">
    <location>
        <begin position="6"/>
        <end position="25"/>
    </location>
</feature>
<keyword evidence="1" id="KW-0472">Membrane</keyword>
<evidence type="ECO:0000313" key="2">
    <source>
        <dbReference type="EMBL" id="PZN76460.1"/>
    </source>
</evidence>
<feature type="transmembrane region" description="Helical" evidence="1">
    <location>
        <begin position="32"/>
        <end position="52"/>
    </location>
</feature>